<comment type="caution">
    <text evidence="1">The sequence shown here is derived from an EMBL/GenBank/DDBJ whole genome shotgun (WGS) entry which is preliminary data.</text>
</comment>
<sequence>METQHVLFPAFNTEKVHEIRVRACFDKRRGSIVNFGYGIRRGSGSTRKLYGIESGEFLGLPYPVSELAAVINNDCIMRYRIVDPI</sequence>
<name>A0A645CD15_9ZZZZ</name>
<proteinExistence type="predicted"/>
<reference evidence="1" key="1">
    <citation type="submission" date="2019-08" db="EMBL/GenBank/DDBJ databases">
        <authorList>
            <person name="Kucharzyk K."/>
            <person name="Murdoch R.W."/>
            <person name="Higgins S."/>
            <person name="Loffler F."/>
        </authorList>
    </citation>
    <scope>NUCLEOTIDE SEQUENCE</scope>
</reference>
<protein>
    <submittedName>
        <fullName evidence="1">Uncharacterized protein</fullName>
    </submittedName>
</protein>
<dbReference type="EMBL" id="VSSQ01026207">
    <property type="protein sequence ID" value="MPM74810.1"/>
    <property type="molecule type" value="Genomic_DNA"/>
</dbReference>
<organism evidence="1">
    <name type="scientific">bioreactor metagenome</name>
    <dbReference type="NCBI Taxonomy" id="1076179"/>
    <lineage>
        <taxon>unclassified sequences</taxon>
        <taxon>metagenomes</taxon>
        <taxon>ecological metagenomes</taxon>
    </lineage>
</organism>
<gene>
    <name evidence="1" type="ORF">SDC9_121799</name>
</gene>
<evidence type="ECO:0000313" key="1">
    <source>
        <dbReference type="EMBL" id="MPM74810.1"/>
    </source>
</evidence>
<dbReference type="AlphaFoldDB" id="A0A645CD15"/>
<accession>A0A645CD15</accession>